<dbReference type="Pfam" id="PF23726">
    <property type="entry name" value="Beta-prop_RSE1_2nd"/>
    <property type="match status" value="1"/>
</dbReference>
<dbReference type="OMA" id="PMTKFKL"/>
<evidence type="ECO:0000259" key="4">
    <source>
        <dbReference type="Pfam" id="PF10433"/>
    </source>
</evidence>
<evidence type="ECO:0000256" key="2">
    <source>
        <dbReference type="ARBA" id="ARBA00023242"/>
    </source>
</evidence>
<protein>
    <submittedName>
        <fullName evidence="6">Related to cleavage and polyadenylation specificity factor, 160 kDa subunit</fullName>
    </submittedName>
</protein>
<dbReference type="InterPro" id="IPR004871">
    <property type="entry name" value="RSE1/DDB1/CPSF1_C"/>
</dbReference>
<dbReference type="OrthoDB" id="6109at2759"/>
<evidence type="ECO:0000313" key="6">
    <source>
        <dbReference type="EMBL" id="CCA66663.1"/>
    </source>
</evidence>
<sequence length="1324" mass="146466">MLGIYRDVLPSSGVEFAVFLRLNCLSVFGPSTSASVTNLVVGRNNRLRIYDVRRTIYTEETHVESDLKSSGPSRHSHRLCLVREHLLHGIIIGLAAVRTANPGLGSPDRLLVSFQDSKLALMEWSNTLYDISTVSIHSYERSPLLLNSDFTECRAYLRTDPANRCAALVMPRDNIALLPWYQPQTELDVQDGIQSIAEELPYSPSYVTNVSAMDERIRNILDLVFLPGFNVPTIAILFQEQRTWTGRLKENKDNTSLFFISLDLVSRSYQVIATIEKLPYDSLYMSPCHAKLGGVLVVTANSILHVDQASKITTLPMSGWAARVSDTSHGFQDAVDDIHLEGSRMGYISDSQVILSLSNGKCLHIRIDHEGRTVWGLTAVHTFGISSPPSVLIAKDGLVFLGSTAGDSVLFEYAQDLSSHRDFMLPNASETIPTSFSLLPVDNLQDSGSYTAASFFGLRGSEEPALIAANGLDDLGGFSTVHKTMPLRLRKKLPAIAGRQGIWSMRVHQGNGIELPLGHNTLLSTDATPTPGASRIATKSQARLDINITTRIPMLTIAVAPFFDGTHLLQVTSNSLRLLTTDGSEKQVIPDRDNSTARARIRHAAICDPYVLILREDDTLGLFVGEPTRGKLRRKDMSPLGDKKLCYWAATFYDDLTGRLKIDEDLMRETKAVGNRGEKWLALCRSTGTLEIWSLPKLALVFVSSISLGPSVLKHDQKKEVDSATKTELPVGATTLQQVIITDLGEIEPSPHLIVLYDSNLLIVYQMVPLEPDKAGLPQLDRRSVPSLRISFVKRMVHHLANPTPDENQTSGGSNEKRLPKTIVPFSVLDWEGNSIYGAFVTGDNPAWILSKNHSGLLHLPCGYEAVHSFTPCSMWDFSPTFLMSTEEGSCLVQWTPGITFHGQYPCSKTRKGRTQTNIAYSNTTGLLVAASSNDRDFLLFDEEGTNSWEPDGVNVSLPKLGASALELLDPETWVTIDGYEFAANEVVNIVESVKLETLSTQTGNKEFIAVGTSIHRGEDLAVRGGTYIFEIAEVIQDTEERGRRRHRLKLLCKDEAKGPVTAVCGMNGYLVSSMGQKIFVRAFDLDERLVGVAFLDAGVYVTSIRCLKNLLVITDAIKGVWFVAFQEDPFKLVILSKEVRPTSIPQGDFFFAHNDMELLTIDLRGVLRLHSYDPTHVDTEEGARLLCSVEFQTHVEPVTIVRVAMEQPSSDSASDASRLLIPRVDGSLASLSPLDMDIFKRLYLLQAQLVRHTHHIAALNPKAYRAVQGSSTTRTMSRRMLDFGLLVGFKKLSFDRQQGIANQIGETWETLIRDCTQLEAAPW</sequence>
<dbReference type="EMBL" id="CAFZ01000004">
    <property type="protein sequence ID" value="CCA66663.1"/>
    <property type="molecule type" value="Genomic_DNA"/>
</dbReference>
<dbReference type="HOGENOM" id="CLU_002414_0_0_1"/>
<feature type="domain" description="RSE1/DDB1/CPSF1 C-terminal" evidence="3">
    <location>
        <begin position="963"/>
        <end position="1290"/>
    </location>
</feature>
<evidence type="ECO:0000313" key="7">
    <source>
        <dbReference type="Proteomes" id="UP000007148"/>
    </source>
</evidence>
<dbReference type="STRING" id="1109443.G4T5P0"/>
<proteinExistence type="predicted"/>
<evidence type="ECO:0000259" key="3">
    <source>
        <dbReference type="Pfam" id="PF03178"/>
    </source>
</evidence>
<dbReference type="InterPro" id="IPR050358">
    <property type="entry name" value="RSE1/DDB1/CFT1"/>
</dbReference>
<reference evidence="6 7" key="1">
    <citation type="journal article" date="2011" name="PLoS Pathog.">
        <title>Endophytic Life Strategies Decoded by Genome and Transcriptome Analyses of the Mutualistic Root Symbiont Piriformospora indica.</title>
        <authorList>
            <person name="Zuccaro A."/>
            <person name="Lahrmann U."/>
            <person name="Guldener U."/>
            <person name="Langen G."/>
            <person name="Pfiffi S."/>
            <person name="Biedenkopf D."/>
            <person name="Wong P."/>
            <person name="Samans B."/>
            <person name="Grimm C."/>
            <person name="Basiewicz M."/>
            <person name="Murat C."/>
            <person name="Martin F."/>
            <person name="Kogel K.H."/>
        </authorList>
    </citation>
    <scope>NUCLEOTIDE SEQUENCE [LARGE SCALE GENOMIC DNA]</scope>
    <source>
        <strain evidence="6 7">DSM 11827</strain>
    </source>
</reference>
<dbReference type="Pfam" id="PF03178">
    <property type="entry name" value="CPSF_A"/>
    <property type="match status" value="1"/>
</dbReference>
<dbReference type="InParanoid" id="G4T5P0"/>
<feature type="domain" description="RSE1/DDB1/CPSF1 first beta-propeller" evidence="4">
    <location>
        <begin position="38"/>
        <end position="414"/>
    </location>
</feature>
<keyword evidence="2" id="KW-0539">Nucleus</keyword>
<evidence type="ECO:0000259" key="5">
    <source>
        <dbReference type="Pfam" id="PF23726"/>
    </source>
</evidence>
<dbReference type="Gene3D" id="2.130.10.10">
    <property type="entry name" value="YVTN repeat-like/Quinoprotein amine dehydrogenase"/>
    <property type="match status" value="3"/>
</dbReference>
<organism evidence="6 7">
    <name type="scientific">Serendipita indica (strain DSM 11827)</name>
    <name type="common">Root endophyte fungus</name>
    <name type="synonym">Piriformospora indica</name>
    <dbReference type="NCBI Taxonomy" id="1109443"/>
    <lineage>
        <taxon>Eukaryota</taxon>
        <taxon>Fungi</taxon>
        <taxon>Dikarya</taxon>
        <taxon>Basidiomycota</taxon>
        <taxon>Agaricomycotina</taxon>
        <taxon>Agaricomycetes</taxon>
        <taxon>Sebacinales</taxon>
        <taxon>Serendipitaceae</taxon>
        <taxon>Serendipita</taxon>
    </lineage>
</organism>
<comment type="subcellular location">
    <subcellularLocation>
        <location evidence="1">Nucleus</location>
    </subcellularLocation>
</comment>
<accession>G4T5P0</accession>
<evidence type="ECO:0000256" key="1">
    <source>
        <dbReference type="ARBA" id="ARBA00004123"/>
    </source>
</evidence>
<feature type="domain" description="RSE1/DDB1/CPSF1 second beta-propeller" evidence="5">
    <location>
        <begin position="556"/>
        <end position="874"/>
    </location>
</feature>
<dbReference type="InterPro" id="IPR018846">
    <property type="entry name" value="Beta-prop_RSE1/DDB1/CPSF1_1st"/>
</dbReference>
<dbReference type="Pfam" id="PF10433">
    <property type="entry name" value="Beta-prop_RSE1_1st"/>
    <property type="match status" value="1"/>
</dbReference>
<dbReference type="InterPro" id="IPR015943">
    <property type="entry name" value="WD40/YVTN_repeat-like_dom_sf"/>
</dbReference>
<dbReference type="InterPro" id="IPR058543">
    <property type="entry name" value="Beta-prop_RSE1/DDB1/CPSF1_2nd"/>
</dbReference>
<dbReference type="GO" id="GO:0003676">
    <property type="term" value="F:nucleic acid binding"/>
    <property type="evidence" value="ECO:0007669"/>
    <property type="project" value="InterPro"/>
</dbReference>
<gene>
    <name evidence="6" type="ORF">PIIN_00345</name>
</gene>
<dbReference type="FunCoup" id="G4T5P0">
    <property type="interactions" value="662"/>
</dbReference>
<dbReference type="PANTHER" id="PTHR10644">
    <property type="entry name" value="DNA REPAIR/RNA PROCESSING CPSF FAMILY"/>
    <property type="match status" value="1"/>
</dbReference>
<dbReference type="GO" id="GO:0005634">
    <property type="term" value="C:nucleus"/>
    <property type="evidence" value="ECO:0007669"/>
    <property type="project" value="UniProtKB-SubCell"/>
</dbReference>
<comment type="caution">
    <text evidence="6">The sequence shown here is derived from an EMBL/GenBank/DDBJ whole genome shotgun (WGS) entry which is preliminary data.</text>
</comment>
<keyword evidence="7" id="KW-1185">Reference proteome</keyword>
<dbReference type="Proteomes" id="UP000007148">
    <property type="component" value="Unassembled WGS sequence"/>
</dbReference>
<name>G4T5P0_SERID</name>
<dbReference type="eggNOG" id="KOG1896">
    <property type="taxonomic scope" value="Eukaryota"/>
</dbReference>